<dbReference type="Proteomes" id="UP001266357">
    <property type="component" value="Unassembled WGS sequence"/>
</dbReference>
<protein>
    <submittedName>
        <fullName evidence="1">Uncharacterized protein</fullName>
    </submittedName>
</protein>
<accession>A0ABU2ZVN9</accession>
<dbReference type="EMBL" id="JAVRIF010000001">
    <property type="protein sequence ID" value="MDT0602006.1"/>
    <property type="molecule type" value="Genomic_DNA"/>
</dbReference>
<evidence type="ECO:0000313" key="2">
    <source>
        <dbReference type="Proteomes" id="UP001266357"/>
    </source>
</evidence>
<evidence type="ECO:0000313" key="1">
    <source>
        <dbReference type="EMBL" id="MDT0602006.1"/>
    </source>
</evidence>
<proteinExistence type="predicted"/>
<sequence length="50" mass="5452">MPGERITAAENRCTEIQQEMSSEAIRNIFSPVPPVAAGTVEQSSEESPEF</sequence>
<reference evidence="1 2" key="1">
    <citation type="submission" date="2023-09" db="EMBL/GenBank/DDBJ databases">
        <authorList>
            <person name="Rey-Velasco X."/>
        </authorList>
    </citation>
    <scope>NUCLEOTIDE SEQUENCE [LARGE SCALE GENOMIC DNA]</scope>
    <source>
        <strain evidence="1 2">W431</strain>
    </source>
</reference>
<name>A0ABU2ZVN9_9GAMM</name>
<organism evidence="1 2">
    <name type="scientific">Thalassotalea castellviae</name>
    <dbReference type="NCBI Taxonomy" id="3075612"/>
    <lineage>
        <taxon>Bacteria</taxon>
        <taxon>Pseudomonadati</taxon>
        <taxon>Pseudomonadota</taxon>
        <taxon>Gammaproteobacteria</taxon>
        <taxon>Alteromonadales</taxon>
        <taxon>Colwelliaceae</taxon>
        <taxon>Thalassotalea</taxon>
    </lineage>
</organism>
<comment type="caution">
    <text evidence="1">The sequence shown here is derived from an EMBL/GenBank/DDBJ whole genome shotgun (WGS) entry which is preliminary data.</text>
</comment>
<dbReference type="RefSeq" id="WP_311575380.1">
    <property type="nucleotide sequence ID" value="NZ_JAVRIF010000001.1"/>
</dbReference>
<gene>
    <name evidence="1" type="ORF">RM573_00155</name>
</gene>
<keyword evidence="2" id="KW-1185">Reference proteome</keyword>